<comment type="caution">
    <text evidence="2">The sequence shown here is derived from an EMBL/GenBank/DDBJ whole genome shotgun (WGS) entry which is preliminary data.</text>
</comment>
<keyword evidence="3" id="KW-1185">Reference proteome</keyword>
<dbReference type="AlphaFoldDB" id="A0A5C5WW86"/>
<evidence type="ECO:0000259" key="1">
    <source>
        <dbReference type="Pfam" id="PF26300"/>
    </source>
</evidence>
<reference evidence="2 3" key="1">
    <citation type="submission" date="2019-02" db="EMBL/GenBank/DDBJ databases">
        <title>Deep-cultivation of Planctomycetes and their phenomic and genomic characterization uncovers novel biology.</title>
        <authorList>
            <person name="Wiegand S."/>
            <person name="Jogler M."/>
            <person name="Boedeker C."/>
            <person name="Pinto D."/>
            <person name="Vollmers J."/>
            <person name="Rivas-Marin E."/>
            <person name="Kohn T."/>
            <person name="Peeters S.H."/>
            <person name="Heuer A."/>
            <person name="Rast P."/>
            <person name="Oberbeckmann S."/>
            <person name="Bunk B."/>
            <person name="Jeske O."/>
            <person name="Meyerdierks A."/>
            <person name="Storesund J.E."/>
            <person name="Kallscheuer N."/>
            <person name="Luecker S."/>
            <person name="Lage O.M."/>
            <person name="Pohl T."/>
            <person name="Merkel B.J."/>
            <person name="Hornburger P."/>
            <person name="Mueller R.-W."/>
            <person name="Bruemmer F."/>
            <person name="Labrenz M."/>
            <person name="Spormann A.M."/>
            <person name="Op Den Camp H."/>
            <person name="Overmann J."/>
            <person name="Amann R."/>
            <person name="Jetten M.S.M."/>
            <person name="Mascher T."/>
            <person name="Medema M.H."/>
            <person name="Devos D.P."/>
            <person name="Kaster A.-K."/>
            <person name="Ovreas L."/>
            <person name="Rohde M."/>
            <person name="Galperin M.Y."/>
            <person name="Jogler C."/>
        </authorList>
    </citation>
    <scope>NUCLEOTIDE SEQUENCE [LARGE SCALE GENOMIC DNA]</scope>
    <source>
        <strain evidence="2 3">Pla22</strain>
    </source>
</reference>
<dbReference type="EMBL" id="SJPI01000001">
    <property type="protein sequence ID" value="TWT54205.1"/>
    <property type="molecule type" value="Genomic_DNA"/>
</dbReference>
<proteinExistence type="predicted"/>
<gene>
    <name evidence="2" type="ORF">Pla22_18400</name>
</gene>
<evidence type="ECO:0000313" key="3">
    <source>
        <dbReference type="Proteomes" id="UP000316598"/>
    </source>
</evidence>
<dbReference type="Proteomes" id="UP000316598">
    <property type="component" value="Unassembled WGS sequence"/>
</dbReference>
<feature type="domain" description="PPi-type phosphoenolpyruvate carboxykinase lobe 2" evidence="1">
    <location>
        <begin position="520"/>
        <end position="633"/>
    </location>
</feature>
<organism evidence="2 3">
    <name type="scientific">Rubripirellula amarantea</name>
    <dbReference type="NCBI Taxonomy" id="2527999"/>
    <lineage>
        <taxon>Bacteria</taxon>
        <taxon>Pseudomonadati</taxon>
        <taxon>Planctomycetota</taxon>
        <taxon>Planctomycetia</taxon>
        <taxon>Pirellulales</taxon>
        <taxon>Pirellulaceae</taxon>
        <taxon>Rubripirellula</taxon>
    </lineage>
</organism>
<dbReference type="OrthoDB" id="366044at2"/>
<dbReference type="RefSeq" id="WP_146514288.1">
    <property type="nucleotide sequence ID" value="NZ_SJPI01000001.1"/>
</dbReference>
<evidence type="ECO:0000313" key="2">
    <source>
        <dbReference type="EMBL" id="TWT54205.1"/>
    </source>
</evidence>
<accession>A0A5C5WW86</accession>
<dbReference type="Pfam" id="PF26300">
    <property type="entry name" value="PEPCK_PPi_lobe_2"/>
    <property type="match status" value="1"/>
</dbReference>
<name>A0A5C5WW86_9BACT</name>
<sequence>MPLTTQPSANLQRLVGWDRDAASDPAEQQRLRSYIAFQLAAAGLSPPDTEAENDLMTAFSTGIFESLKEKNRLLSEHRAPIDQRIENFLNRYLENQLNGDQLRLPGESLTLDRHGMARELSLPAGGHKYETDLVRSYRCRNGVLNNPRADRRTTAGTFHVVQGGLPIPGDKRAVPENVFVNLFRAAMNPPSELTELPYLSQSTGNANTWVSLLLRPLVCPEVPGFCESKSLEVRFFAPGGLVSNLDFVESIFGNAGDPLIAANDASLDVHHWSGHTGCVILATHLTNCTKKELGLPHYDDATDRQRHDSMCWKDENEKYNDGGAFKITCRDASGVMVTLIADNYYGYCKKEVKTQISYAANLMGNVEEEHAGGALAFASYSLGDDFQVNSRRYNGQSFEKVAERCASFIDVKPEGYGIDKNDPTVIYIPESARATLSDRCVKWTKDGKEHRIPLSPKNVYIAPSGYKIELEKHPNAPSWRLIGTVGEGIFCHKPCTVSGGGKSEISKSLRDYMLYGPIFVADHEEDFAKLDEIFSRDYHDRWRSDTDDKPSYDERPSRSVLDPTRSLGSVIQLLTPQPNFSDEYVQWLKTIPDHVYALVLIIKRFIGPGMEKDWRRHFGVDIVNGSPGHELKMGDRSLVGTYLRVGLDDNRWRTFKLRQDFIAAAKVQREDDISCSVVAPANQLIEVGPSLIEAGSYKFVENCEFRLFQRPDDAIHRGLDKQTEWDLSRPGNFLSNFEPLTVEDAKEIVDDAIDFDKFTEPMAKLLRGAAKQSEGYVVSSAHPRINDDGKRTTNPRYLQDRPDMVYARDTYVAMRGMQLHRGLGADDPVNAPVGSVLSGRRNNAPDRKAGIRSLAVYSPLHYQELPELVMDYVCSLTGKSPSTTGAGSEGALTKGPFNALMPSIDLNSMVVSMILTELAGFSTPAGSIGPKFEVGHDISILIPEVWCRMGPEERNPKNLIASKMMQKIEDFEKDGVTIPASRLGYRITNKFVRTYLGRIFDNPSKVFSEEILKPELQDPDSFADGILHIAEAQQRVAKRYFEDGGYELACPPLQAVLSIMAYGEYEGKTIDDPAVRSLFTRESLLSSDWYQRRLRTKRDRDLQHWKDFEARLIEAGANHELDSTFDLDNRLAYVRDQIANVESPNYEESLIGTLGADPMVPSTSDKSMLSKLAGV</sequence>
<protein>
    <recommendedName>
        <fullName evidence="1">PPi-type phosphoenolpyruvate carboxykinase lobe 2 domain-containing protein</fullName>
    </recommendedName>
</protein>
<dbReference type="InterPro" id="IPR058710">
    <property type="entry name" value="PEPCK_lobe_2"/>
</dbReference>